<protein>
    <submittedName>
        <fullName evidence="3">Glycosyltransferase involved in cell wall biosynthesis</fullName>
    </submittedName>
</protein>
<dbReference type="PANTHER" id="PTHR22916">
    <property type="entry name" value="GLYCOSYLTRANSFERASE"/>
    <property type="match status" value="1"/>
</dbReference>
<keyword evidence="1" id="KW-0812">Transmembrane</keyword>
<name>A0ABX0U637_9FLAO</name>
<evidence type="ECO:0000313" key="3">
    <source>
        <dbReference type="EMBL" id="NIJ44309.1"/>
    </source>
</evidence>
<accession>A0ABX0U637</accession>
<keyword evidence="1" id="KW-1133">Transmembrane helix</keyword>
<reference evidence="3 4" key="1">
    <citation type="submission" date="2020-03" db="EMBL/GenBank/DDBJ databases">
        <title>Genomic Encyclopedia of Type Strains, Phase IV (KMG-IV): sequencing the most valuable type-strain genomes for metagenomic binning, comparative biology and taxonomic classification.</title>
        <authorList>
            <person name="Goeker M."/>
        </authorList>
    </citation>
    <scope>NUCLEOTIDE SEQUENCE [LARGE SCALE GENOMIC DNA]</scope>
    <source>
        <strain evidence="3 4">DSM 101599</strain>
    </source>
</reference>
<dbReference type="Proteomes" id="UP000745859">
    <property type="component" value="Unassembled WGS sequence"/>
</dbReference>
<keyword evidence="4" id="KW-1185">Reference proteome</keyword>
<evidence type="ECO:0000259" key="2">
    <source>
        <dbReference type="Pfam" id="PF00535"/>
    </source>
</evidence>
<dbReference type="Gene3D" id="3.90.550.10">
    <property type="entry name" value="Spore Coat Polysaccharide Biosynthesis Protein SpsA, Chain A"/>
    <property type="match status" value="1"/>
</dbReference>
<dbReference type="PANTHER" id="PTHR22916:SF69">
    <property type="entry name" value="BIFUNCTIONAL GLYCOSYLTRANSFERASE PGTA"/>
    <property type="match status" value="1"/>
</dbReference>
<proteinExistence type="predicted"/>
<dbReference type="InterPro" id="IPR029044">
    <property type="entry name" value="Nucleotide-diphossugar_trans"/>
</dbReference>
<dbReference type="InterPro" id="IPR001173">
    <property type="entry name" value="Glyco_trans_2-like"/>
</dbReference>
<gene>
    <name evidence="3" type="ORF">FHR24_000748</name>
</gene>
<keyword evidence="1" id="KW-0472">Membrane</keyword>
<sequence>MQEKELVSIIMAIYKEPVAFVKQAIDSVLQQTYKNIEVIIINDNPNDVVLDKLVHSYTDIRIEYTRNSKNIGLAKSLNKAIELSKGDYIARMDADDISFLDRLEKQITFLNNNPIIDVVGSPALLIDEQGIEKGLFKVPTTTEQVKISALFGVPFVHPTVMFTKRVFKEFKFLYNPDFTTAQDFELWSRLVHQLNGANLVEPLLYYRESDQQLSKNRVVEQTVFFTKALTSQLTKLGVVLTDKELTLLGRMSRNKKQETFSLSEVLELRRVLQNIYNTIPNYSNYNKKLLRKQLFVNLSLTIFYFKGNRLLFHREIKRFMMFLNVSFIEKILFTGFMVKIFLLTIKK</sequence>
<dbReference type="Pfam" id="PF00535">
    <property type="entry name" value="Glycos_transf_2"/>
    <property type="match status" value="1"/>
</dbReference>
<organism evidence="3 4">
    <name type="scientific">Wenyingzhuangia heitensis</name>
    <dbReference type="NCBI Taxonomy" id="1487859"/>
    <lineage>
        <taxon>Bacteria</taxon>
        <taxon>Pseudomonadati</taxon>
        <taxon>Bacteroidota</taxon>
        <taxon>Flavobacteriia</taxon>
        <taxon>Flavobacteriales</taxon>
        <taxon>Flavobacteriaceae</taxon>
        <taxon>Wenyingzhuangia</taxon>
    </lineage>
</organism>
<dbReference type="RefSeq" id="WP_167184068.1">
    <property type="nucleotide sequence ID" value="NZ_JAASQL010000001.1"/>
</dbReference>
<feature type="domain" description="Glycosyltransferase 2-like" evidence="2">
    <location>
        <begin position="8"/>
        <end position="125"/>
    </location>
</feature>
<comment type="caution">
    <text evidence="3">The sequence shown here is derived from an EMBL/GenBank/DDBJ whole genome shotgun (WGS) entry which is preliminary data.</text>
</comment>
<dbReference type="EMBL" id="JAASQL010000001">
    <property type="protein sequence ID" value="NIJ44309.1"/>
    <property type="molecule type" value="Genomic_DNA"/>
</dbReference>
<feature type="transmembrane region" description="Helical" evidence="1">
    <location>
        <begin position="319"/>
        <end position="345"/>
    </location>
</feature>
<evidence type="ECO:0000256" key="1">
    <source>
        <dbReference type="SAM" id="Phobius"/>
    </source>
</evidence>
<dbReference type="SUPFAM" id="SSF53448">
    <property type="entry name" value="Nucleotide-diphospho-sugar transferases"/>
    <property type="match status" value="1"/>
</dbReference>
<evidence type="ECO:0000313" key="4">
    <source>
        <dbReference type="Proteomes" id="UP000745859"/>
    </source>
</evidence>